<dbReference type="InterPro" id="IPR050804">
    <property type="entry name" value="MCC"/>
</dbReference>
<dbReference type="PANTHER" id="PTHR46236:SF16">
    <property type="entry name" value="MATH DOMAIN-CONTAINING PROTEIN"/>
    <property type="match status" value="1"/>
</dbReference>
<evidence type="ECO:0000259" key="2">
    <source>
        <dbReference type="PROSITE" id="PS50144"/>
    </source>
</evidence>
<keyword evidence="1" id="KW-0175">Coiled coil</keyword>
<dbReference type="Gene3D" id="2.60.210.10">
    <property type="entry name" value="Apoptosis, Tumor Necrosis Factor Receptor Associated Protein 2, Chain A"/>
    <property type="match status" value="1"/>
</dbReference>
<gene>
    <name evidence="4 5" type="primary">LOC108863254</name>
</gene>
<accession>A0A6J0P8X2</accession>
<evidence type="ECO:0000313" key="5">
    <source>
        <dbReference type="RefSeq" id="XP_018493127.1"/>
    </source>
</evidence>
<dbReference type="RefSeq" id="XP_018493127.1">
    <property type="nucleotide sequence ID" value="XM_018637625.2"/>
</dbReference>
<keyword evidence="3" id="KW-1185">Reference proteome</keyword>
<evidence type="ECO:0000256" key="1">
    <source>
        <dbReference type="ARBA" id="ARBA00023054"/>
    </source>
</evidence>
<reference evidence="3" key="1">
    <citation type="journal article" date="2019" name="Database">
        <title>The radish genome database (RadishGD): an integrated information resource for radish genomics.</title>
        <authorList>
            <person name="Yu H.J."/>
            <person name="Baek S."/>
            <person name="Lee Y.J."/>
            <person name="Cho A."/>
            <person name="Mun J.H."/>
        </authorList>
    </citation>
    <scope>NUCLEOTIDE SEQUENCE [LARGE SCALE GENOMIC DNA]</scope>
    <source>
        <strain evidence="3">cv. WK10039</strain>
    </source>
</reference>
<dbReference type="GeneID" id="108863254"/>
<dbReference type="InterPro" id="IPR002083">
    <property type="entry name" value="MATH/TRAF_dom"/>
</dbReference>
<dbReference type="RefSeq" id="XP_018493126.1">
    <property type="nucleotide sequence ID" value="XM_018637624.2"/>
</dbReference>
<reference evidence="4 5" key="2">
    <citation type="submission" date="2025-04" db="UniProtKB">
        <authorList>
            <consortium name="RefSeq"/>
        </authorList>
    </citation>
    <scope>IDENTIFICATION</scope>
    <source>
        <tissue evidence="4 5">Leaf</tissue>
    </source>
</reference>
<evidence type="ECO:0000313" key="3">
    <source>
        <dbReference type="Proteomes" id="UP000504610"/>
    </source>
</evidence>
<dbReference type="Proteomes" id="UP000504610">
    <property type="component" value="Chromosome 5"/>
</dbReference>
<dbReference type="AlphaFoldDB" id="A0A6J0P8X2"/>
<feature type="domain" description="MATH" evidence="2">
    <location>
        <begin position="2"/>
        <end position="127"/>
    </location>
</feature>
<evidence type="ECO:0000313" key="4">
    <source>
        <dbReference type="RefSeq" id="XP_018493126.1"/>
    </source>
</evidence>
<dbReference type="InterPro" id="IPR008974">
    <property type="entry name" value="TRAF-like"/>
</dbReference>
<name>A0A6J0P8X2_RAPSA</name>
<sequence length="323" mass="36275">MEDTLTWEIDNFSERNDGIRTADFSSGGCEWLVCVYPKGQSGSDHLSLFLHVANCDSLMLGWKRRASYSLVLLNQSGKELFRTLEEKKCKLFCNEHQSWGYSEVLPLSKLQEKGFLEKDTLIMKIYIKVFEVVHQGKSTENEMLDFCGFQIPISQYTLLKETVLRKPDFAIDFETKKQVLKTKYRTVLRILKTLSKPPQSLSLAELGKAQSELNVLEEATGFKLEWFNSKIEQLSVECKKATLSDGSRVRELEDRVSSVELTLWDLKAELDKEKIKSAAASAAAAAAGAAAAAAGAAAAKVSSFQFLDIIIKRFFLSCFSFSK</sequence>
<dbReference type="SMART" id="SM00061">
    <property type="entry name" value="MATH"/>
    <property type="match status" value="1"/>
</dbReference>
<dbReference type="PANTHER" id="PTHR46236">
    <property type="entry name" value="TRAF-LIKE SUPERFAMILY PROTEIN"/>
    <property type="match status" value="1"/>
</dbReference>
<proteinExistence type="predicted"/>
<dbReference type="CDD" id="cd00121">
    <property type="entry name" value="MATH"/>
    <property type="match status" value="1"/>
</dbReference>
<dbReference type="KEGG" id="rsz:108863254"/>
<organism evidence="3 4">
    <name type="scientific">Raphanus sativus</name>
    <name type="common">Radish</name>
    <name type="synonym">Raphanus raphanistrum var. sativus</name>
    <dbReference type="NCBI Taxonomy" id="3726"/>
    <lineage>
        <taxon>Eukaryota</taxon>
        <taxon>Viridiplantae</taxon>
        <taxon>Streptophyta</taxon>
        <taxon>Embryophyta</taxon>
        <taxon>Tracheophyta</taxon>
        <taxon>Spermatophyta</taxon>
        <taxon>Magnoliopsida</taxon>
        <taxon>eudicotyledons</taxon>
        <taxon>Gunneridae</taxon>
        <taxon>Pentapetalae</taxon>
        <taxon>rosids</taxon>
        <taxon>malvids</taxon>
        <taxon>Brassicales</taxon>
        <taxon>Brassicaceae</taxon>
        <taxon>Brassiceae</taxon>
        <taxon>Raphanus</taxon>
    </lineage>
</organism>
<dbReference type="Pfam" id="PF22486">
    <property type="entry name" value="MATH_2"/>
    <property type="match status" value="1"/>
</dbReference>
<dbReference type="SUPFAM" id="SSF49599">
    <property type="entry name" value="TRAF domain-like"/>
    <property type="match status" value="1"/>
</dbReference>
<dbReference type="OrthoDB" id="1064473at2759"/>
<dbReference type="PROSITE" id="PS50144">
    <property type="entry name" value="MATH"/>
    <property type="match status" value="1"/>
</dbReference>
<protein>
    <submittedName>
        <fullName evidence="4 5">MATH domain and coiled-coil domain-containing protein At2g42460</fullName>
    </submittedName>
</protein>